<evidence type="ECO:0000313" key="2">
    <source>
        <dbReference type="Proteomes" id="UP000034013"/>
    </source>
</evidence>
<dbReference type="Proteomes" id="UP000034013">
    <property type="component" value="Unassembled WGS sequence"/>
</dbReference>
<dbReference type="EMBL" id="LBZO01000048">
    <property type="protein sequence ID" value="KKR72026.1"/>
    <property type="molecule type" value="Genomic_DNA"/>
</dbReference>
<dbReference type="AlphaFoldDB" id="A0A0G0TB32"/>
<protein>
    <submittedName>
        <fullName evidence="1">Uncharacterized protein</fullName>
    </submittedName>
</protein>
<comment type="caution">
    <text evidence="1">The sequence shown here is derived from an EMBL/GenBank/DDBJ whole genome shotgun (WGS) entry which is preliminary data.</text>
</comment>
<sequence length="214" mass="23533">PSVLEINIITGVFSISYDLIADRSPIDTKPPIAEVAAAEYRSALSTAGVLPDDLTGPVTHNFLKLSDGKLISALSLSESDLIEINLFRKSYDNLPSMTGNPNKANVWAIVSGSSNKKQQLIVAEYHYFPVDESQSSTYPIKTPTEAYAEFTAGNVYIADIGLSKEGDSLKIRRVYLAYFDPDTETDFFQPIYVFEGDNGFTAYVPAIKSDYYGE</sequence>
<accession>A0A0G0TB32</accession>
<reference evidence="1 2" key="1">
    <citation type="journal article" date="2015" name="Nature">
        <title>rRNA introns, odd ribosomes, and small enigmatic genomes across a large radiation of phyla.</title>
        <authorList>
            <person name="Brown C.T."/>
            <person name="Hug L.A."/>
            <person name="Thomas B.C."/>
            <person name="Sharon I."/>
            <person name="Castelle C.J."/>
            <person name="Singh A."/>
            <person name="Wilkins M.J."/>
            <person name="Williams K.H."/>
            <person name="Banfield J.F."/>
        </authorList>
    </citation>
    <scope>NUCLEOTIDE SEQUENCE [LARGE SCALE GENOMIC DNA]</scope>
</reference>
<organism evidence="1 2">
    <name type="scientific">Candidatus Woesebacteria bacterium GW2011_GWA2_40_7</name>
    <dbReference type="NCBI Taxonomy" id="1618562"/>
    <lineage>
        <taxon>Bacteria</taxon>
        <taxon>Candidatus Woeseibacteriota</taxon>
    </lineage>
</organism>
<gene>
    <name evidence="1" type="ORF">UU16_C0048G0018</name>
</gene>
<feature type="non-terminal residue" evidence="1">
    <location>
        <position position="1"/>
    </location>
</feature>
<evidence type="ECO:0000313" key="1">
    <source>
        <dbReference type="EMBL" id="KKR72026.1"/>
    </source>
</evidence>
<proteinExistence type="predicted"/>
<name>A0A0G0TB32_9BACT</name>